<evidence type="ECO:0000313" key="3">
    <source>
        <dbReference type="Proteomes" id="UP001165083"/>
    </source>
</evidence>
<protein>
    <submittedName>
        <fullName evidence="2">Unnamed protein product</fullName>
    </submittedName>
</protein>
<reference evidence="2" key="1">
    <citation type="submission" date="2023-04" db="EMBL/GenBank/DDBJ databases">
        <title>Phytophthora lilii NBRC 32176.</title>
        <authorList>
            <person name="Ichikawa N."/>
            <person name="Sato H."/>
            <person name="Tonouchi N."/>
        </authorList>
    </citation>
    <scope>NUCLEOTIDE SEQUENCE</scope>
    <source>
        <strain evidence="2">NBRC 32176</strain>
    </source>
</reference>
<proteinExistence type="predicted"/>
<sequence length="105" mass="11417">MFHVTHKCQFDRVFLPRTDPERVKLSTGDYGENGYGNKTDNPIDVDFPSLQLTKSASLLVKDQPAGSLISKLTISDTDINNLLSGYSTAISNKDSEPYFSAGASG</sequence>
<dbReference type="AlphaFoldDB" id="A0A9W6WIT5"/>
<dbReference type="Proteomes" id="UP001165083">
    <property type="component" value="Unassembled WGS sequence"/>
</dbReference>
<evidence type="ECO:0000313" key="2">
    <source>
        <dbReference type="EMBL" id="GMF14736.1"/>
    </source>
</evidence>
<evidence type="ECO:0000256" key="1">
    <source>
        <dbReference type="SAM" id="MobiDB-lite"/>
    </source>
</evidence>
<accession>A0A9W6WIT5</accession>
<organism evidence="2 3">
    <name type="scientific">Phytophthora lilii</name>
    <dbReference type="NCBI Taxonomy" id="2077276"/>
    <lineage>
        <taxon>Eukaryota</taxon>
        <taxon>Sar</taxon>
        <taxon>Stramenopiles</taxon>
        <taxon>Oomycota</taxon>
        <taxon>Peronosporomycetes</taxon>
        <taxon>Peronosporales</taxon>
        <taxon>Peronosporaceae</taxon>
        <taxon>Phytophthora</taxon>
    </lineage>
</organism>
<dbReference type="EMBL" id="BSXW01000205">
    <property type="protein sequence ID" value="GMF14736.1"/>
    <property type="molecule type" value="Genomic_DNA"/>
</dbReference>
<dbReference type="OrthoDB" id="71223at2759"/>
<name>A0A9W6WIT5_9STRA</name>
<comment type="caution">
    <text evidence="2">The sequence shown here is derived from an EMBL/GenBank/DDBJ whole genome shotgun (WGS) entry which is preliminary data.</text>
</comment>
<gene>
    <name evidence="2" type="ORF">Plil01_000491600</name>
</gene>
<feature type="region of interest" description="Disordered" evidence="1">
    <location>
        <begin position="22"/>
        <end position="42"/>
    </location>
</feature>
<keyword evidence="3" id="KW-1185">Reference proteome</keyword>